<dbReference type="RefSeq" id="WP_034638421.1">
    <property type="nucleotide sequence ID" value="NZ_CBCSJC010000033.1"/>
</dbReference>
<dbReference type="Pfam" id="PF01791">
    <property type="entry name" value="DeoC"/>
    <property type="match status" value="1"/>
</dbReference>
<dbReference type="InterPro" id="IPR050456">
    <property type="entry name" value="DeoC/FbaB_aldolase"/>
</dbReference>
<dbReference type="SUPFAM" id="SSF51569">
    <property type="entry name" value="Aldolase"/>
    <property type="match status" value="1"/>
</dbReference>
<evidence type="ECO:0000313" key="1">
    <source>
        <dbReference type="EMBL" id="KEK19616.1"/>
    </source>
</evidence>
<evidence type="ECO:0000313" key="2">
    <source>
        <dbReference type="Proteomes" id="UP000027822"/>
    </source>
</evidence>
<dbReference type="InterPro" id="IPR041720">
    <property type="entry name" value="FbaB-like"/>
</dbReference>
<accession>A0A073JZ99</accession>
<dbReference type="NCBIfam" id="NF006081">
    <property type="entry name" value="PRK08227.1"/>
    <property type="match status" value="1"/>
</dbReference>
<dbReference type="PANTHER" id="PTHR47916:SF1">
    <property type="entry name" value="3-HYDROXY-5-PHOSPHONOOXYPENTANE-2,4-DIONE THIOLASE"/>
    <property type="match status" value="1"/>
</dbReference>
<reference evidence="1 2" key="1">
    <citation type="submission" date="2014-06" db="EMBL/GenBank/DDBJ databases">
        <title>Draft genome sequence of Bacillus manliponensis JCM 15802 (MCCC 1A00708).</title>
        <authorList>
            <person name="Lai Q."/>
            <person name="Liu Y."/>
            <person name="Shao Z."/>
        </authorList>
    </citation>
    <scope>NUCLEOTIDE SEQUENCE [LARGE SCALE GENOMIC DNA]</scope>
    <source>
        <strain evidence="1 2">JCM 15802</strain>
    </source>
</reference>
<dbReference type="SMART" id="SM01133">
    <property type="entry name" value="DeoC"/>
    <property type="match status" value="1"/>
</dbReference>
<protein>
    <submittedName>
        <fullName evidence="1">Aldolase</fullName>
    </submittedName>
</protein>
<dbReference type="GO" id="GO:0004332">
    <property type="term" value="F:fructose-bisphosphate aldolase activity"/>
    <property type="evidence" value="ECO:0007669"/>
    <property type="project" value="InterPro"/>
</dbReference>
<comment type="caution">
    <text evidence="1">The sequence shown here is derived from an EMBL/GenBank/DDBJ whole genome shotgun (WGS) entry which is preliminary data.</text>
</comment>
<organism evidence="1 2">
    <name type="scientific">Bacillus manliponensis</name>
    <dbReference type="NCBI Taxonomy" id="574376"/>
    <lineage>
        <taxon>Bacteria</taxon>
        <taxon>Bacillati</taxon>
        <taxon>Bacillota</taxon>
        <taxon>Bacilli</taxon>
        <taxon>Bacillales</taxon>
        <taxon>Bacillaceae</taxon>
        <taxon>Bacillus</taxon>
        <taxon>Bacillus cereus group</taxon>
    </lineage>
</organism>
<dbReference type="InterPro" id="IPR002915">
    <property type="entry name" value="DeoC/FbaB/LacD_aldolase"/>
</dbReference>
<dbReference type="AlphaFoldDB" id="A0A073JZ99"/>
<dbReference type="Proteomes" id="UP000027822">
    <property type="component" value="Unassembled WGS sequence"/>
</dbReference>
<dbReference type="PIRSF" id="PIRSF038992">
    <property type="entry name" value="Aldolase_Ia"/>
    <property type="match status" value="1"/>
</dbReference>
<dbReference type="Gene3D" id="3.20.20.70">
    <property type="entry name" value="Aldolase class I"/>
    <property type="match status" value="1"/>
</dbReference>
<dbReference type="EMBL" id="JOTN01000006">
    <property type="protein sequence ID" value="KEK19616.1"/>
    <property type="molecule type" value="Genomic_DNA"/>
</dbReference>
<dbReference type="PANTHER" id="PTHR47916">
    <property type="entry name" value="FRUCTOSE-BISPHOSPHATE ALDOLASE CLASS 1"/>
    <property type="match status" value="1"/>
</dbReference>
<sequence>MSWGFQNRLNTILPDGKAVMLAIDHGYFLGPIHGLEKPGETVKHLLPYTDSLYLTRGVLQSCIPEDCKTPMVLRVSGGPTVVGADLANETIVTPIKEAIRHNVVGVGVSVFVGSNYETQTISNLANVVSEAHDYGLPVLGITAVAKELQKREARFLALASRVCVEMGADIVKTYYCENFEKVTSTCPAPIVIAGGPKLDSIEDALTITYQAMQEGAIGVDMGRNIWQSEHPAAMIQAIHSIVKKSYNVKEGLELYNDIRNKEN</sequence>
<name>A0A073JZ99_9BACI</name>
<dbReference type="OrthoDB" id="5915071at2"/>
<dbReference type="STRING" id="574376.BAMA_20315"/>
<gene>
    <name evidence="1" type="ORF">BAMA_20315</name>
</gene>
<dbReference type="eggNOG" id="COG1830">
    <property type="taxonomic scope" value="Bacteria"/>
</dbReference>
<keyword evidence="2" id="KW-1185">Reference proteome</keyword>
<dbReference type="InterPro" id="IPR013785">
    <property type="entry name" value="Aldolase_TIM"/>
</dbReference>
<dbReference type="CDD" id="cd00958">
    <property type="entry name" value="DhnA"/>
    <property type="match status" value="1"/>
</dbReference>
<proteinExistence type="predicted"/>